<organism evidence="1 2">
    <name type="scientific">Setomelanomma holmii</name>
    <dbReference type="NCBI Taxonomy" id="210430"/>
    <lineage>
        <taxon>Eukaryota</taxon>
        <taxon>Fungi</taxon>
        <taxon>Dikarya</taxon>
        <taxon>Ascomycota</taxon>
        <taxon>Pezizomycotina</taxon>
        <taxon>Dothideomycetes</taxon>
        <taxon>Pleosporomycetidae</taxon>
        <taxon>Pleosporales</taxon>
        <taxon>Pleosporineae</taxon>
        <taxon>Phaeosphaeriaceae</taxon>
        <taxon>Setomelanomma</taxon>
    </lineage>
</organism>
<gene>
    <name evidence="1" type="ORF">EK21DRAFT_119119</name>
</gene>
<reference evidence="1" key="1">
    <citation type="journal article" date="2020" name="Stud. Mycol.">
        <title>101 Dothideomycetes genomes: a test case for predicting lifestyles and emergence of pathogens.</title>
        <authorList>
            <person name="Haridas S."/>
            <person name="Albert R."/>
            <person name="Binder M."/>
            <person name="Bloem J."/>
            <person name="Labutti K."/>
            <person name="Salamov A."/>
            <person name="Andreopoulos B."/>
            <person name="Baker S."/>
            <person name="Barry K."/>
            <person name="Bills G."/>
            <person name="Bluhm B."/>
            <person name="Cannon C."/>
            <person name="Castanera R."/>
            <person name="Culley D."/>
            <person name="Daum C."/>
            <person name="Ezra D."/>
            <person name="Gonzalez J."/>
            <person name="Henrissat B."/>
            <person name="Kuo A."/>
            <person name="Liang C."/>
            <person name="Lipzen A."/>
            <person name="Lutzoni F."/>
            <person name="Magnuson J."/>
            <person name="Mondo S."/>
            <person name="Nolan M."/>
            <person name="Ohm R."/>
            <person name="Pangilinan J."/>
            <person name="Park H.-J."/>
            <person name="Ramirez L."/>
            <person name="Alfaro M."/>
            <person name="Sun H."/>
            <person name="Tritt A."/>
            <person name="Yoshinaga Y."/>
            <person name="Zwiers L.-H."/>
            <person name="Turgeon B."/>
            <person name="Goodwin S."/>
            <person name="Spatafora J."/>
            <person name="Crous P."/>
            <person name="Grigoriev I."/>
        </authorList>
    </citation>
    <scope>NUCLEOTIDE SEQUENCE</scope>
    <source>
        <strain evidence="1">CBS 110217</strain>
    </source>
</reference>
<evidence type="ECO:0000313" key="1">
    <source>
        <dbReference type="EMBL" id="KAF2023065.1"/>
    </source>
</evidence>
<dbReference type="AlphaFoldDB" id="A0A9P4GW49"/>
<protein>
    <submittedName>
        <fullName evidence="1">Uncharacterized protein</fullName>
    </submittedName>
</protein>
<sequence length="268" mass="30730">MSMEFASYHTQRLLELEQGNMLGDSVYDSLQQHMKALNTTAKAVLRDADIYDGEWMEYQRSFAVAQRSTSNILTRAGRPPDDETFSSEVVFVAEYVQTVLSAYDALEASNSFARLSRDVCTNGIVVNNTQAIVYGSVMVTSWMRYHLKDDQLGSNVNDVAEQNAKNKQHRYVEHYKQEGLRAFRRLQLDRLVLEAYGESRQVARRQLLALNQSLGLAVTVNQKLQETVPLSTQEGRVYQVYWSTEREDQRFSALQVIEEVRTHCAQRI</sequence>
<accession>A0A9P4GW49</accession>
<evidence type="ECO:0000313" key="2">
    <source>
        <dbReference type="Proteomes" id="UP000799777"/>
    </source>
</evidence>
<proteinExistence type="predicted"/>
<dbReference type="Proteomes" id="UP000799777">
    <property type="component" value="Unassembled WGS sequence"/>
</dbReference>
<name>A0A9P4GW49_9PLEO</name>
<comment type="caution">
    <text evidence="1">The sequence shown here is derived from an EMBL/GenBank/DDBJ whole genome shotgun (WGS) entry which is preliminary data.</text>
</comment>
<keyword evidence="2" id="KW-1185">Reference proteome</keyword>
<dbReference type="EMBL" id="ML978385">
    <property type="protein sequence ID" value="KAF2023065.1"/>
    <property type="molecule type" value="Genomic_DNA"/>
</dbReference>